<protein>
    <recommendedName>
        <fullName evidence="4">DUF2982 domain-containing protein</fullName>
    </recommendedName>
</protein>
<dbReference type="OrthoDB" id="7061905at2"/>
<feature type="transmembrane region" description="Helical" evidence="1">
    <location>
        <begin position="16"/>
        <end position="34"/>
    </location>
</feature>
<evidence type="ECO:0000313" key="2">
    <source>
        <dbReference type="EMBL" id="SKC31824.1"/>
    </source>
</evidence>
<proteinExistence type="predicted"/>
<dbReference type="EMBL" id="FUZI01000002">
    <property type="protein sequence ID" value="SKC31824.1"/>
    <property type="molecule type" value="Genomic_DNA"/>
</dbReference>
<dbReference type="Pfam" id="PF11201">
    <property type="entry name" value="DUF2982"/>
    <property type="match status" value="1"/>
</dbReference>
<evidence type="ECO:0000313" key="3">
    <source>
        <dbReference type="Proteomes" id="UP000189966"/>
    </source>
</evidence>
<evidence type="ECO:0000256" key="1">
    <source>
        <dbReference type="SAM" id="Phobius"/>
    </source>
</evidence>
<accession>A0A1T5HYA0</accession>
<evidence type="ECO:0008006" key="4">
    <source>
        <dbReference type="Google" id="ProtNLM"/>
    </source>
</evidence>
<dbReference type="InterPro" id="IPR021367">
    <property type="entry name" value="DUF2982"/>
</dbReference>
<reference evidence="2 3" key="1">
    <citation type="submission" date="2017-02" db="EMBL/GenBank/DDBJ databases">
        <authorList>
            <person name="Peterson S.W."/>
        </authorList>
    </citation>
    <scope>NUCLEOTIDE SEQUENCE [LARGE SCALE GENOMIC DNA]</scope>
    <source>
        <strain evidence="3">type strain: NCCB 100098</strain>
    </source>
</reference>
<sequence>METLHIHTEKLTTKHFIWIAIIFTTLTFALLSYFNTQLPTISLLMIAISFGCILLFTATFFNPSTMSFTLTFMHCQFHSHYGGWSTTWHNIQHIGNVTLSSDGWHLPLPWIGIRLKSYDDFIRTICPRVASRLLLEQRILLVMELKHSAHPTHQLEDILFDDDPFITSSGEQFQGLQAMLANRMRYNRELLGFDFFIADNVLDRPVNDFIGLLRRYKAAA</sequence>
<keyword evidence="1" id="KW-0812">Transmembrane</keyword>
<dbReference type="RefSeq" id="WP_080156645.1">
    <property type="nucleotide sequence ID" value="NZ_FUZI01000002.1"/>
</dbReference>
<feature type="transmembrane region" description="Helical" evidence="1">
    <location>
        <begin position="40"/>
        <end position="61"/>
    </location>
</feature>
<keyword evidence="1" id="KW-1133">Transmembrane helix</keyword>
<name>A0A1T5HYA0_9GAMM</name>
<gene>
    <name evidence="2" type="ORF">CZ809_01336</name>
</gene>
<organism evidence="2 3">
    <name type="scientific">Photobacterium piscicola</name>
    <dbReference type="NCBI Taxonomy" id="1378299"/>
    <lineage>
        <taxon>Bacteria</taxon>
        <taxon>Pseudomonadati</taxon>
        <taxon>Pseudomonadota</taxon>
        <taxon>Gammaproteobacteria</taxon>
        <taxon>Vibrionales</taxon>
        <taxon>Vibrionaceae</taxon>
        <taxon>Photobacterium</taxon>
    </lineage>
</organism>
<dbReference type="AlphaFoldDB" id="A0A1T5HYA0"/>
<keyword evidence="1" id="KW-0472">Membrane</keyword>
<dbReference type="Proteomes" id="UP000189966">
    <property type="component" value="Unassembled WGS sequence"/>
</dbReference>